<dbReference type="InterPro" id="IPR002656">
    <property type="entry name" value="Acyl_transf_3_dom"/>
</dbReference>
<evidence type="ECO:0000259" key="2">
    <source>
        <dbReference type="Pfam" id="PF01757"/>
    </source>
</evidence>
<feature type="transmembrane region" description="Helical" evidence="1">
    <location>
        <begin position="187"/>
        <end position="205"/>
    </location>
</feature>
<keyword evidence="1" id="KW-0472">Membrane</keyword>
<evidence type="ECO:0000313" key="3">
    <source>
        <dbReference type="EMBL" id="SCX30457.1"/>
    </source>
</evidence>
<feature type="transmembrane region" description="Helical" evidence="1">
    <location>
        <begin position="89"/>
        <end position="107"/>
    </location>
</feature>
<gene>
    <name evidence="3" type="ORF">SAMN02799620_05068</name>
</gene>
<dbReference type="AlphaFoldDB" id="A0A1G4WWE9"/>
<feature type="transmembrane region" description="Helical" evidence="1">
    <location>
        <begin position="49"/>
        <end position="68"/>
    </location>
</feature>
<dbReference type="InterPro" id="IPR050879">
    <property type="entry name" value="Acyltransferase_3"/>
</dbReference>
<feature type="transmembrane region" description="Helical" evidence="1">
    <location>
        <begin position="20"/>
        <end position="43"/>
    </location>
</feature>
<reference evidence="4" key="1">
    <citation type="submission" date="2016-10" db="EMBL/GenBank/DDBJ databases">
        <authorList>
            <person name="Varghese N."/>
            <person name="Submissions S."/>
        </authorList>
    </citation>
    <scope>NUCLEOTIDE SEQUENCE [LARGE SCALE GENOMIC DNA]</scope>
    <source>
        <strain evidence="4">UNC267MFSha1.1M11</strain>
    </source>
</reference>
<feature type="transmembrane region" description="Helical" evidence="1">
    <location>
        <begin position="162"/>
        <end position="181"/>
    </location>
</feature>
<feature type="transmembrane region" description="Helical" evidence="1">
    <location>
        <begin position="136"/>
        <end position="155"/>
    </location>
</feature>
<keyword evidence="1" id="KW-1133">Transmembrane helix</keyword>
<evidence type="ECO:0000313" key="4">
    <source>
        <dbReference type="Proteomes" id="UP000199707"/>
    </source>
</evidence>
<sequence>MANSVEVSKQPTQIPLLTGLRGMAASIVLISHAAIVGMLPSILGHGFGQVGVMIFFVLSGFLMTFLYIQRIPNKKNISSYLRARVGRVVPLYLIVVVVSVVVSNFLYREFRYSLPLADVGQILQALFFVQAPWELWTIPVEVQFYAVFVLAWMLYPKMGKGSVLLVGAAVTLPAIVYLGLWQAKPSILPTYGFAFFLGAVLAVYLPQLKRLLAGRLPGFLGAAFLVLLFVNLPGLRDEFHLSIAPGSLYISTWLDPITWVIVAGLFVCCLVGSTSLKMFDSRVFIFLGNISYGLYLLHYPILEITARFVGTSIVGLFVGCGASIGLAWLSYRYFERPVMALIRGSRRSRFIGAGEGGHEGP</sequence>
<accession>A0A1G4WWE9</accession>
<feature type="transmembrane region" description="Helical" evidence="1">
    <location>
        <begin position="217"/>
        <end position="236"/>
    </location>
</feature>
<dbReference type="RefSeq" id="WP_090362874.1">
    <property type="nucleotide sequence ID" value="NZ_FMUB01000012.1"/>
</dbReference>
<dbReference type="EMBL" id="FMUB01000012">
    <property type="protein sequence ID" value="SCX30457.1"/>
    <property type="molecule type" value="Genomic_DNA"/>
</dbReference>
<dbReference type="STRING" id="1502745.SAMN02799620_05068"/>
<dbReference type="GO" id="GO:0016747">
    <property type="term" value="F:acyltransferase activity, transferring groups other than amino-acyl groups"/>
    <property type="evidence" value="ECO:0007669"/>
    <property type="project" value="InterPro"/>
</dbReference>
<evidence type="ECO:0000256" key="1">
    <source>
        <dbReference type="SAM" id="Phobius"/>
    </source>
</evidence>
<protein>
    <submittedName>
        <fullName evidence="3">Peptidoglycan/LPS O-acetylase OafA/YrhL, contains acyltransferase and SGNH-hydrolase domains</fullName>
    </submittedName>
</protein>
<feature type="transmembrane region" description="Helical" evidence="1">
    <location>
        <begin position="256"/>
        <end position="276"/>
    </location>
</feature>
<organism evidence="3 4">
    <name type="scientific">Mycolicibacterium fluoranthenivorans</name>
    <dbReference type="NCBI Taxonomy" id="258505"/>
    <lineage>
        <taxon>Bacteria</taxon>
        <taxon>Bacillati</taxon>
        <taxon>Actinomycetota</taxon>
        <taxon>Actinomycetes</taxon>
        <taxon>Mycobacteriales</taxon>
        <taxon>Mycobacteriaceae</taxon>
        <taxon>Mycolicibacterium</taxon>
    </lineage>
</organism>
<feature type="transmembrane region" description="Helical" evidence="1">
    <location>
        <begin position="308"/>
        <end position="329"/>
    </location>
</feature>
<proteinExistence type="predicted"/>
<keyword evidence="3" id="KW-0808">Transferase</keyword>
<keyword evidence="3" id="KW-0378">Hydrolase</keyword>
<dbReference type="PANTHER" id="PTHR23028">
    <property type="entry name" value="ACETYLTRANSFERASE"/>
    <property type="match status" value="1"/>
</dbReference>
<name>A0A1G4WWE9_9MYCO</name>
<keyword evidence="1" id="KW-0812">Transmembrane</keyword>
<dbReference type="GO" id="GO:0016787">
    <property type="term" value="F:hydrolase activity"/>
    <property type="evidence" value="ECO:0007669"/>
    <property type="project" value="UniProtKB-KW"/>
</dbReference>
<dbReference type="Pfam" id="PF01757">
    <property type="entry name" value="Acyl_transf_3"/>
    <property type="match status" value="1"/>
</dbReference>
<keyword evidence="3" id="KW-0012">Acyltransferase</keyword>
<feature type="domain" description="Acyltransferase 3" evidence="2">
    <location>
        <begin position="17"/>
        <end position="331"/>
    </location>
</feature>
<dbReference type="Proteomes" id="UP000199707">
    <property type="component" value="Unassembled WGS sequence"/>
</dbReference>
<feature type="transmembrane region" description="Helical" evidence="1">
    <location>
        <begin position="283"/>
        <end position="302"/>
    </location>
</feature>